<reference evidence="1" key="1">
    <citation type="journal article" date="2014" name="Front. Microbiol.">
        <title>High frequency of phylogenetically diverse reductive dehalogenase-homologous genes in deep subseafloor sedimentary metagenomes.</title>
        <authorList>
            <person name="Kawai M."/>
            <person name="Futagami T."/>
            <person name="Toyoda A."/>
            <person name="Takaki Y."/>
            <person name="Nishi S."/>
            <person name="Hori S."/>
            <person name="Arai W."/>
            <person name="Tsubouchi T."/>
            <person name="Morono Y."/>
            <person name="Uchiyama I."/>
            <person name="Ito T."/>
            <person name="Fujiyama A."/>
            <person name="Inagaki F."/>
            <person name="Takami H."/>
        </authorList>
    </citation>
    <scope>NUCLEOTIDE SEQUENCE</scope>
    <source>
        <strain evidence="1">Expedition CK06-06</strain>
    </source>
</reference>
<dbReference type="EMBL" id="BART01020975">
    <property type="protein sequence ID" value="GAG94586.1"/>
    <property type="molecule type" value="Genomic_DNA"/>
</dbReference>
<dbReference type="InterPro" id="IPR013783">
    <property type="entry name" value="Ig-like_fold"/>
</dbReference>
<dbReference type="AlphaFoldDB" id="X1DDU3"/>
<protein>
    <submittedName>
        <fullName evidence="1">Uncharacterized protein</fullName>
    </submittedName>
</protein>
<feature type="non-terminal residue" evidence="1">
    <location>
        <position position="195"/>
    </location>
</feature>
<sequence length="195" mass="21500">MPAAMGGGVKASWVMDTDPDAWFKVFLNKTEVAVVQEQETIIYPPSEEQAFVEALAVGPGSRFTDYTHLLEDLLGNKARITWDGSVAPDADYYHIYNDNKTGTIDYNTLIATVDHLGSGVAHSWKSDELTDGTWKFAVRSVDDATNEETNVTTVTVVIDSYPLPVADLAYTFNDTTDKVTLTWTASTSADRDKYN</sequence>
<accession>X1DDU3</accession>
<organism evidence="1">
    <name type="scientific">marine sediment metagenome</name>
    <dbReference type="NCBI Taxonomy" id="412755"/>
    <lineage>
        <taxon>unclassified sequences</taxon>
        <taxon>metagenomes</taxon>
        <taxon>ecological metagenomes</taxon>
    </lineage>
</organism>
<name>X1DDU3_9ZZZZ</name>
<proteinExistence type="predicted"/>
<gene>
    <name evidence="1" type="ORF">S01H4_38827</name>
</gene>
<dbReference type="Gene3D" id="2.60.40.10">
    <property type="entry name" value="Immunoglobulins"/>
    <property type="match status" value="1"/>
</dbReference>
<evidence type="ECO:0000313" key="1">
    <source>
        <dbReference type="EMBL" id="GAG94586.1"/>
    </source>
</evidence>
<comment type="caution">
    <text evidence="1">The sequence shown here is derived from an EMBL/GenBank/DDBJ whole genome shotgun (WGS) entry which is preliminary data.</text>
</comment>